<name>A0A5B9P6I4_9BACT</name>
<evidence type="ECO:0000256" key="1">
    <source>
        <dbReference type="SAM" id="MobiDB-lite"/>
    </source>
</evidence>
<keyword evidence="2" id="KW-0472">Membrane</keyword>
<feature type="region of interest" description="Disordered" evidence="1">
    <location>
        <begin position="76"/>
        <end position="111"/>
    </location>
</feature>
<dbReference type="AlphaFoldDB" id="A0A5B9P6I4"/>
<dbReference type="InterPro" id="IPR015943">
    <property type="entry name" value="WD40/YVTN_repeat-like_dom_sf"/>
</dbReference>
<dbReference type="InterPro" id="IPR011047">
    <property type="entry name" value="Quinoprotein_ADH-like_sf"/>
</dbReference>
<evidence type="ECO:0000256" key="2">
    <source>
        <dbReference type="SAM" id="Phobius"/>
    </source>
</evidence>
<protein>
    <recommendedName>
        <fullName evidence="5">WD domain, G-beta repeat</fullName>
    </recommendedName>
</protein>
<evidence type="ECO:0000313" key="4">
    <source>
        <dbReference type="Proteomes" id="UP000322214"/>
    </source>
</evidence>
<feature type="compositionally biased region" description="Low complexity" evidence="1">
    <location>
        <begin position="317"/>
        <end position="330"/>
    </location>
</feature>
<feature type="region of interest" description="Disordered" evidence="1">
    <location>
        <begin position="636"/>
        <end position="670"/>
    </location>
</feature>
<feature type="region of interest" description="Disordered" evidence="1">
    <location>
        <begin position="124"/>
        <end position="176"/>
    </location>
</feature>
<feature type="region of interest" description="Disordered" evidence="1">
    <location>
        <begin position="275"/>
        <end position="356"/>
    </location>
</feature>
<dbReference type="EMBL" id="CP042912">
    <property type="protein sequence ID" value="QEG21884.1"/>
    <property type="molecule type" value="Genomic_DNA"/>
</dbReference>
<proteinExistence type="predicted"/>
<dbReference type="RefSeq" id="WP_075085555.1">
    <property type="nucleotide sequence ID" value="NZ_CP042912.1"/>
</dbReference>
<gene>
    <name evidence="3" type="ORF">MFFC18_17450</name>
</gene>
<keyword evidence="4" id="KW-1185">Reference proteome</keyword>
<dbReference type="SUPFAM" id="SSF50998">
    <property type="entry name" value="Quinoprotein alcohol dehydrogenase-like"/>
    <property type="match status" value="1"/>
</dbReference>
<dbReference type="KEGG" id="mff:MFFC18_17450"/>
<sequence length="983" mass="106330">MAKPAKKIWCPKCHKRHRLPADAGGMTLRCRGCRFAFRVQDGLTEEPGSSAELMPEEALVAPARNVEPAHYASTEVLPFNESSGGAFPATPSNPDRRPENEPVGLGDDPVDLDDDYDDILNVLETPSTDPLAPPRAHAGKKNKASAKSLVQRDDGSLPDSATPGDDSNSNVTAVREPVTRQQLRAHRNARQFWMLVSLLIACVLAGVSWFSLNLFIAPKLGHWERKMLYAMGVPARWLPLQNDGGEILLPPNHVKLRGDHVELADRDDFFRDEFPTADRVGMPEPEDMAVNGGRDREPDRRGDRRGGLQPIGGARIAPGNNPNANKGAANRADRRNFGRRANRRNQPAVDAWQPPSISNSDIQMVATRGIDPKLTQMFAIDTNSDLNVALVRDHVFSISRGNRLSVFSIQSNSVLVSRKLDRDVAAVCAAAEDRISDRPAMWILYESGKLEKWELLAGQLNRLIETSVSPVFKEKHRNVAAGKRTIAYNHEGKIVIANVLEAASRIGSSTSVPVDGEVFALRFSKDSSQVLAVVEDSAVLIDAANGKIVSTTRLPDLSGKPPLQSSGVSVSADLSTVFLCQRGVIDAISIADRAVAGQYWGSLPIPIRGVSGNGNSLLGLTDGSPSQASLFTVSEMLQRSGSSRSGDSDRTEPMAKDGPEAGKSPTLLRDDDASNVAAKVPFEIDRSPAFSAPIKSIQTLPRNRIAVLTSGRETNSILIATRNDGWKTTALKLDPGFKIQGVAVAEDLSRFAIHSDNVVQSWKILDLDAGTTEFVSESPVNDSKITKLMLTGDGERVVSGDASGKVYASSFETGKQTGSLLGFRSGIVEITSRGNEGFVAMDRSGIATGSGNTNRDRITSFGTSIRGASALSENGGRIAYGYSGKIRVADVSSQKVRSEFSSQVRPESIKFSNSQKYLLLQGRDAVAIWDWRKKELVRTYRFGSRSVPVTVDLGIGGDDQTVAVVTGRELNQISIFEMPQPNE</sequence>
<feature type="compositionally biased region" description="Basic and acidic residues" evidence="1">
    <location>
        <begin position="646"/>
        <end position="660"/>
    </location>
</feature>
<keyword evidence="2" id="KW-1133">Transmembrane helix</keyword>
<feature type="transmembrane region" description="Helical" evidence="2">
    <location>
        <begin position="192"/>
        <end position="212"/>
    </location>
</feature>
<organism evidence="3 4">
    <name type="scientific">Mariniblastus fucicola</name>
    <dbReference type="NCBI Taxonomy" id="980251"/>
    <lineage>
        <taxon>Bacteria</taxon>
        <taxon>Pseudomonadati</taxon>
        <taxon>Planctomycetota</taxon>
        <taxon>Planctomycetia</taxon>
        <taxon>Pirellulales</taxon>
        <taxon>Pirellulaceae</taxon>
        <taxon>Mariniblastus</taxon>
    </lineage>
</organism>
<evidence type="ECO:0000313" key="3">
    <source>
        <dbReference type="EMBL" id="QEG21884.1"/>
    </source>
</evidence>
<feature type="compositionally biased region" description="Basic and acidic residues" evidence="1">
    <location>
        <begin position="293"/>
        <end position="306"/>
    </location>
</feature>
<reference evidence="3 4" key="1">
    <citation type="submission" date="2019-08" db="EMBL/GenBank/DDBJ databases">
        <title>Deep-cultivation of Planctomycetes and their phenomic and genomic characterization uncovers novel biology.</title>
        <authorList>
            <person name="Wiegand S."/>
            <person name="Jogler M."/>
            <person name="Boedeker C."/>
            <person name="Pinto D."/>
            <person name="Vollmers J."/>
            <person name="Rivas-Marin E."/>
            <person name="Kohn T."/>
            <person name="Peeters S.H."/>
            <person name="Heuer A."/>
            <person name="Rast P."/>
            <person name="Oberbeckmann S."/>
            <person name="Bunk B."/>
            <person name="Jeske O."/>
            <person name="Meyerdierks A."/>
            <person name="Storesund J.E."/>
            <person name="Kallscheuer N."/>
            <person name="Luecker S."/>
            <person name="Lage O.M."/>
            <person name="Pohl T."/>
            <person name="Merkel B.J."/>
            <person name="Hornburger P."/>
            <person name="Mueller R.-W."/>
            <person name="Bruemmer F."/>
            <person name="Labrenz M."/>
            <person name="Spormann A.M."/>
            <person name="Op den Camp H."/>
            <person name="Overmann J."/>
            <person name="Amann R."/>
            <person name="Jetten M.S.M."/>
            <person name="Mascher T."/>
            <person name="Medema M.H."/>
            <person name="Devos D.P."/>
            <person name="Kaster A.-K."/>
            <person name="Ovreas L."/>
            <person name="Rohde M."/>
            <person name="Galperin M.Y."/>
            <person name="Jogler C."/>
        </authorList>
    </citation>
    <scope>NUCLEOTIDE SEQUENCE [LARGE SCALE GENOMIC DNA]</scope>
    <source>
        <strain evidence="3 4">FC18</strain>
    </source>
</reference>
<evidence type="ECO:0008006" key="5">
    <source>
        <dbReference type="Google" id="ProtNLM"/>
    </source>
</evidence>
<dbReference type="Proteomes" id="UP000322214">
    <property type="component" value="Chromosome"/>
</dbReference>
<dbReference type="Gene3D" id="2.130.10.10">
    <property type="entry name" value="YVTN repeat-like/Quinoprotein amine dehydrogenase"/>
    <property type="match status" value="2"/>
</dbReference>
<keyword evidence="2" id="KW-0812">Transmembrane</keyword>
<accession>A0A5B9P6I4</accession>